<dbReference type="EMBL" id="FOCG01000001">
    <property type="protein sequence ID" value="SEM74443.1"/>
    <property type="molecule type" value="Genomic_DNA"/>
</dbReference>
<evidence type="ECO:0000256" key="2">
    <source>
        <dbReference type="ARBA" id="ARBA00023002"/>
    </source>
</evidence>
<dbReference type="GO" id="GO:0016491">
    <property type="term" value="F:oxidoreductase activity"/>
    <property type="evidence" value="ECO:0007669"/>
    <property type="project" value="UniProtKB-KW"/>
</dbReference>
<protein>
    <submittedName>
        <fullName evidence="4">CO or xanthine dehydrogenase, Mo-binding subunit</fullName>
    </submittedName>
</protein>
<dbReference type="Pfam" id="PF02738">
    <property type="entry name" value="MoCoBD_1"/>
    <property type="match status" value="1"/>
</dbReference>
<dbReference type="InterPro" id="IPR046867">
    <property type="entry name" value="AldOxase/xan_DH_MoCoBD2"/>
</dbReference>
<keyword evidence="5" id="KW-1185">Reference proteome</keyword>
<dbReference type="Proteomes" id="UP000199158">
    <property type="component" value="Unassembled WGS sequence"/>
</dbReference>
<dbReference type="OrthoDB" id="9759099at2"/>
<organism evidence="4 5">
    <name type="scientific">Hydrogenoanaerobacterium saccharovorans</name>
    <dbReference type="NCBI Taxonomy" id="474960"/>
    <lineage>
        <taxon>Bacteria</taxon>
        <taxon>Bacillati</taxon>
        <taxon>Bacillota</taxon>
        <taxon>Clostridia</taxon>
        <taxon>Eubacteriales</taxon>
        <taxon>Oscillospiraceae</taxon>
        <taxon>Hydrogenoanaerobacterium</taxon>
    </lineage>
</organism>
<dbReference type="InterPro" id="IPR036856">
    <property type="entry name" value="Ald_Oxase/Xan_DH_a/b_sf"/>
</dbReference>
<accession>A0A1H8AV59</accession>
<keyword evidence="2" id="KW-0560">Oxidoreductase</keyword>
<evidence type="ECO:0000313" key="5">
    <source>
        <dbReference type="Proteomes" id="UP000199158"/>
    </source>
</evidence>
<keyword evidence="1" id="KW-0500">Molybdenum</keyword>
<dbReference type="STRING" id="474960.SAMN05216180_1554"/>
<evidence type="ECO:0000313" key="4">
    <source>
        <dbReference type="EMBL" id="SEM74443.1"/>
    </source>
</evidence>
<proteinExistence type="predicted"/>
<dbReference type="SUPFAM" id="SSF54665">
    <property type="entry name" value="CO dehydrogenase molybdoprotein N-domain-like"/>
    <property type="match status" value="1"/>
</dbReference>
<sequence length="776" mass="85071">MNTQLGQDIIRKEAWNKVTGVAEYTNDLLEPDAYHAKLLTSRYAHARIMAIDTSKASSMAGVKAVVTGNDFDILCGDLLRDRPILAKDKVRYFGEPIAIVVADTEQHAKAAVNCIRVEYEKLPVINTINDAIKPNTTLIHENLMSYKKMIEEVYPIENSNICSVHKIRKGDMQKGWNESEVTVEGTLTLPQSDHAAMETRAASCIIKPDGKVVIKCSSQSPFMVKELISEYFKLPQGNIVVHVPLVGGGFGGKAAVALEVLAFVAAKAVEGKCVKLNNEREEDMVSFPCHMGVQTKIKLGAKKDGKITAAEMTYYIDCGGYAETAPKMTKAIAVDCAGPYNFENIFCDCYTVYSNHPYTTSYRGFGHVSQAFCLERMMDKLAAALNIDPLQLRILNGIKENDLTPTQTKVTLSNTGDFTQCLNKLKVLIHWDESAKINLSNNLVRAKGIGCFSKTSNTPTDAAACAFISFNMDGSINLDCGAVECGPGMRTTMAQILAEKMKMSVDRINIKMEIDTQTTPRYWKTVASMTTHMVGRAIIEAANDVTRQLLKLGSLALHYSPDDLEIANERVYLRSDPTIYAAFKDLVHGYRFPNGNSIIGPVIGRGSYVMNRLTPLDAETGKGNSGMAWTVGAQAVEIEYDTQQHTYRILKAATVIDAGKVLNPKTAKGILMGGMCMGLGLGTCEHFIYDDKGIVQDTSFRTYKLLRYGETPDYLIDFVETPHIEAPFGARGIAEHGIIGIPPALANALSLASGVDITELPITPEYLWKKKTGALQ</sequence>
<dbReference type="Pfam" id="PF01315">
    <property type="entry name" value="Ald_Xan_dh_C"/>
    <property type="match status" value="1"/>
</dbReference>
<reference evidence="4 5" key="1">
    <citation type="submission" date="2016-10" db="EMBL/GenBank/DDBJ databases">
        <authorList>
            <person name="de Groot N.N."/>
        </authorList>
    </citation>
    <scope>NUCLEOTIDE SEQUENCE [LARGE SCALE GENOMIC DNA]</scope>
    <source>
        <strain evidence="4 5">CGMCC 1.5070</strain>
    </source>
</reference>
<dbReference type="InterPro" id="IPR008274">
    <property type="entry name" value="AldOxase/xan_DH_MoCoBD1"/>
</dbReference>
<dbReference type="InterPro" id="IPR037165">
    <property type="entry name" value="AldOxase/xan_DH_Mopterin-bd_sf"/>
</dbReference>
<name>A0A1H8AV59_9FIRM</name>
<evidence type="ECO:0000256" key="1">
    <source>
        <dbReference type="ARBA" id="ARBA00022505"/>
    </source>
</evidence>
<dbReference type="InterPro" id="IPR000674">
    <property type="entry name" value="Ald_Oxase/Xan_DH_a/b"/>
</dbReference>
<evidence type="ECO:0000259" key="3">
    <source>
        <dbReference type="SMART" id="SM01008"/>
    </source>
</evidence>
<dbReference type="SMART" id="SM01008">
    <property type="entry name" value="Ald_Xan_dh_C"/>
    <property type="match status" value="1"/>
</dbReference>
<dbReference type="Gene3D" id="3.30.365.10">
    <property type="entry name" value="Aldehyde oxidase/xanthine dehydrogenase, molybdopterin binding domain"/>
    <property type="match status" value="4"/>
</dbReference>
<dbReference type="AlphaFoldDB" id="A0A1H8AV59"/>
<gene>
    <name evidence="4" type="ORF">SAMN05216180_1554</name>
</gene>
<dbReference type="RefSeq" id="WP_092753277.1">
    <property type="nucleotide sequence ID" value="NZ_FOCG01000001.1"/>
</dbReference>
<dbReference type="PANTHER" id="PTHR11908:SF132">
    <property type="entry name" value="ALDEHYDE OXIDASE 1-RELATED"/>
    <property type="match status" value="1"/>
</dbReference>
<dbReference type="PANTHER" id="PTHR11908">
    <property type="entry name" value="XANTHINE DEHYDROGENASE"/>
    <property type="match status" value="1"/>
</dbReference>
<dbReference type="Pfam" id="PF20256">
    <property type="entry name" value="MoCoBD_2"/>
    <property type="match status" value="1"/>
</dbReference>
<dbReference type="SUPFAM" id="SSF56003">
    <property type="entry name" value="Molybdenum cofactor-binding domain"/>
    <property type="match status" value="1"/>
</dbReference>
<dbReference type="Gene3D" id="3.90.1170.50">
    <property type="entry name" value="Aldehyde oxidase/xanthine dehydrogenase, a/b hammerhead"/>
    <property type="match status" value="1"/>
</dbReference>
<dbReference type="GO" id="GO:0005506">
    <property type="term" value="F:iron ion binding"/>
    <property type="evidence" value="ECO:0007669"/>
    <property type="project" value="InterPro"/>
</dbReference>
<dbReference type="InterPro" id="IPR016208">
    <property type="entry name" value="Ald_Oxase/xanthine_DH-like"/>
</dbReference>
<feature type="domain" description="Aldehyde oxidase/xanthine dehydrogenase a/b hammerhead" evidence="3">
    <location>
        <begin position="19"/>
        <end position="123"/>
    </location>
</feature>